<evidence type="ECO:0008006" key="2">
    <source>
        <dbReference type="Google" id="ProtNLM"/>
    </source>
</evidence>
<sequence>KETWRNAVWNLEIPQYMAKASSELNIDEMRLRVFNLLSNKINKKRSEIFRDGTQTPVGLKIIFLAQHATGTCCRRCIEEWYGIDRNEIMNNEDINFLSEMILIYIKQKVSLRNQPKEQKI</sequence>
<proteinExistence type="predicted"/>
<feature type="non-terminal residue" evidence="1">
    <location>
        <position position="1"/>
    </location>
</feature>
<accession>A0A0F9A786</accession>
<protein>
    <recommendedName>
        <fullName evidence="2">DUF4186 domain-containing protein</fullName>
    </recommendedName>
</protein>
<dbReference type="AlphaFoldDB" id="A0A0F9A786"/>
<dbReference type="Pfam" id="PF13811">
    <property type="entry name" value="DUF4186"/>
    <property type="match status" value="1"/>
</dbReference>
<organism evidence="1">
    <name type="scientific">marine sediment metagenome</name>
    <dbReference type="NCBI Taxonomy" id="412755"/>
    <lineage>
        <taxon>unclassified sequences</taxon>
        <taxon>metagenomes</taxon>
        <taxon>ecological metagenomes</taxon>
    </lineage>
</organism>
<comment type="caution">
    <text evidence="1">The sequence shown here is derived from an EMBL/GenBank/DDBJ whole genome shotgun (WGS) entry which is preliminary data.</text>
</comment>
<evidence type="ECO:0000313" key="1">
    <source>
        <dbReference type="EMBL" id="KKL05439.1"/>
    </source>
</evidence>
<dbReference type="EMBL" id="LAZR01044117">
    <property type="protein sequence ID" value="KKL05439.1"/>
    <property type="molecule type" value="Genomic_DNA"/>
</dbReference>
<name>A0A0F9A786_9ZZZZ</name>
<reference evidence="1" key="1">
    <citation type="journal article" date="2015" name="Nature">
        <title>Complex archaea that bridge the gap between prokaryotes and eukaryotes.</title>
        <authorList>
            <person name="Spang A."/>
            <person name="Saw J.H."/>
            <person name="Jorgensen S.L."/>
            <person name="Zaremba-Niedzwiedzka K."/>
            <person name="Martijn J."/>
            <person name="Lind A.E."/>
            <person name="van Eijk R."/>
            <person name="Schleper C."/>
            <person name="Guy L."/>
            <person name="Ettema T.J."/>
        </authorList>
    </citation>
    <scope>NUCLEOTIDE SEQUENCE</scope>
</reference>
<dbReference type="InterPro" id="IPR020378">
    <property type="entry name" value="DUF4186"/>
</dbReference>
<gene>
    <name evidence="1" type="ORF">LCGC14_2606030</name>
</gene>